<evidence type="ECO:0000313" key="2">
    <source>
        <dbReference type="EMBL" id="MQA22934.1"/>
    </source>
</evidence>
<protein>
    <submittedName>
        <fullName evidence="2">PIN domain-containing protein</fullName>
    </submittedName>
</protein>
<dbReference type="PANTHER" id="PTHR36173">
    <property type="entry name" value="RIBONUCLEASE VAPC16-RELATED"/>
    <property type="match status" value="1"/>
</dbReference>
<keyword evidence="3" id="KW-1185">Reference proteome</keyword>
<dbReference type="InterPro" id="IPR002716">
    <property type="entry name" value="PIN_dom"/>
</dbReference>
<accession>A0A843SM16</accession>
<dbReference type="PANTHER" id="PTHR36173:SF1">
    <property type="entry name" value="RIBONUCLEASE VAPC22"/>
    <property type="match status" value="1"/>
</dbReference>
<feature type="domain" description="PIN" evidence="1">
    <location>
        <begin position="2"/>
        <end position="125"/>
    </location>
</feature>
<dbReference type="InterPro" id="IPR029060">
    <property type="entry name" value="PIN-like_dom_sf"/>
</dbReference>
<dbReference type="Pfam" id="PF01850">
    <property type="entry name" value="PIN"/>
    <property type="match status" value="1"/>
</dbReference>
<dbReference type="Gene3D" id="3.40.50.1010">
    <property type="entry name" value="5'-nuclease"/>
    <property type="match status" value="1"/>
</dbReference>
<dbReference type="SUPFAM" id="SSF88723">
    <property type="entry name" value="PIN domain-like"/>
    <property type="match status" value="1"/>
</dbReference>
<dbReference type="InterPro" id="IPR052919">
    <property type="entry name" value="TA_system_RNase"/>
</dbReference>
<proteinExistence type="predicted"/>
<dbReference type="InterPro" id="IPR041705">
    <property type="entry name" value="PIN_Sll0205"/>
</dbReference>
<dbReference type="AlphaFoldDB" id="A0A843SM16"/>
<reference evidence="2 3" key="1">
    <citation type="submission" date="2019-10" db="EMBL/GenBank/DDBJ databases">
        <title>Two novel species isolated from a subtropical stream in China.</title>
        <authorList>
            <person name="Lu H."/>
        </authorList>
    </citation>
    <scope>NUCLEOTIDE SEQUENCE [LARGE SCALE GENOMIC DNA]</scope>
    <source>
        <strain evidence="2 3">FT103W</strain>
    </source>
</reference>
<dbReference type="EMBL" id="WHUF01000008">
    <property type="protein sequence ID" value="MQA22934.1"/>
    <property type="molecule type" value="Genomic_DNA"/>
</dbReference>
<dbReference type="CDD" id="cd09872">
    <property type="entry name" value="PIN_Sll0205-like"/>
    <property type="match status" value="1"/>
</dbReference>
<name>A0A843SM16_9BURK</name>
<evidence type="ECO:0000259" key="1">
    <source>
        <dbReference type="Pfam" id="PF01850"/>
    </source>
</evidence>
<organism evidence="2 3">
    <name type="scientific">Rugamonas rivuli</name>
    <dbReference type="NCBI Taxonomy" id="2743358"/>
    <lineage>
        <taxon>Bacteria</taxon>
        <taxon>Pseudomonadati</taxon>
        <taxon>Pseudomonadota</taxon>
        <taxon>Betaproteobacteria</taxon>
        <taxon>Burkholderiales</taxon>
        <taxon>Oxalobacteraceae</taxon>
        <taxon>Telluria group</taxon>
        <taxon>Rugamonas</taxon>
    </lineage>
</organism>
<gene>
    <name evidence="2" type="ORF">GEV01_25780</name>
</gene>
<dbReference type="Proteomes" id="UP000444318">
    <property type="component" value="Unassembled WGS sequence"/>
</dbReference>
<sequence>MILLDTHAFIWWHEGNPRLSARAKLVIEHEQQAGQVMVSSLTCWEIALLVERRKLFLSEEVQIWIGTIETQRHVRFIPVDNQIAITSVQLPAGLSKDPADRIIVATAMLLNIPVVTVDRTIRAYPHVQTIW</sequence>
<evidence type="ECO:0000313" key="3">
    <source>
        <dbReference type="Proteomes" id="UP000444318"/>
    </source>
</evidence>
<dbReference type="RefSeq" id="WP_152808501.1">
    <property type="nucleotide sequence ID" value="NZ_WHUF01000008.1"/>
</dbReference>
<comment type="caution">
    <text evidence="2">The sequence shown here is derived from an EMBL/GenBank/DDBJ whole genome shotgun (WGS) entry which is preliminary data.</text>
</comment>